<keyword evidence="5" id="KW-1185">Reference proteome</keyword>
<dbReference type="Gene3D" id="1.20.1050.10">
    <property type="match status" value="1"/>
</dbReference>
<proteinExistence type="inferred from homology"/>
<comment type="caution">
    <text evidence="4">The sequence shown here is derived from an EMBL/GenBank/DDBJ whole genome shotgun (WGS) entry which is preliminary data.</text>
</comment>
<evidence type="ECO:0000259" key="2">
    <source>
        <dbReference type="Pfam" id="PF17171"/>
    </source>
</evidence>
<dbReference type="SUPFAM" id="SSF52833">
    <property type="entry name" value="Thioredoxin-like"/>
    <property type="match status" value="1"/>
</dbReference>
<evidence type="ECO:0000259" key="3">
    <source>
        <dbReference type="Pfam" id="PF17172"/>
    </source>
</evidence>
<dbReference type="InterPro" id="IPR036282">
    <property type="entry name" value="Glutathione-S-Trfase_C_sf"/>
</dbReference>
<dbReference type="InterPro" id="IPR012336">
    <property type="entry name" value="Thioredoxin-like_fold"/>
</dbReference>
<dbReference type="OrthoDB" id="5809458at2759"/>
<dbReference type="Pfam" id="PF17171">
    <property type="entry name" value="GST_C_6"/>
    <property type="match status" value="1"/>
</dbReference>
<accession>A0A3R7SSP0</accession>
<dbReference type="CDD" id="cd03193">
    <property type="entry name" value="GST_C_Metaxin"/>
    <property type="match status" value="1"/>
</dbReference>
<reference evidence="4 5" key="1">
    <citation type="submission" date="2018-04" db="EMBL/GenBank/DDBJ databases">
        <authorList>
            <person name="Zhang X."/>
            <person name="Yuan J."/>
            <person name="Li F."/>
            <person name="Xiang J."/>
        </authorList>
    </citation>
    <scope>NUCLEOTIDE SEQUENCE [LARGE SCALE GENOMIC DNA]</scope>
    <source>
        <tissue evidence="4">Muscle</tissue>
    </source>
</reference>
<dbReference type="GO" id="GO:0005737">
    <property type="term" value="C:cytoplasm"/>
    <property type="evidence" value="ECO:0007669"/>
    <property type="project" value="TreeGrafter"/>
</dbReference>
<sequence length="311" mass="35737">MALVDASPNFSRMALVSAGGWAPAHFVGRALRWLWCKNRPVTFALAAVVGVVKIRQHQKRRERRRKWNEAGKDVVVLHMSRRGYSCPSLSPFVLKLETYLRMAEIPYQTDFEEPLGAKGKSPWVTLNGEDLADSQLVIEWLGPKFGKNLSSHLAPQEKAVAHAFRVMLEEYFLWCLAMWRYVKERGRPVVENMYLPMPLRLMMPLLVKNAVKATHAQGIGRHSHQDVEEMGRKCLHSLSTWLGDKPFLTGDKPAEVDCSAFGTLAQVVWCSPNSPYLRMLESDFRNLYDYCHRMKEKLYPDWDQCLDNSKQ</sequence>
<feature type="domain" description="Thioredoxin-like fold" evidence="3">
    <location>
        <begin position="91"/>
        <end position="184"/>
    </location>
</feature>
<dbReference type="Proteomes" id="UP000283509">
    <property type="component" value="Unassembled WGS sequence"/>
</dbReference>
<dbReference type="PANTHER" id="PTHR12289">
    <property type="entry name" value="METAXIN RELATED"/>
    <property type="match status" value="1"/>
</dbReference>
<feature type="domain" description="Metaxin glutathione S-transferase" evidence="2">
    <location>
        <begin position="232"/>
        <end position="294"/>
    </location>
</feature>
<name>A0A3R7SSP0_PENVA</name>
<dbReference type="InterPro" id="IPR050931">
    <property type="entry name" value="Mito_Protein_Transport_Metaxin"/>
</dbReference>
<gene>
    <name evidence="4" type="ORF">C7M84_008265</name>
</gene>
<evidence type="ECO:0000313" key="4">
    <source>
        <dbReference type="EMBL" id="ROT73296.1"/>
    </source>
</evidence>
<dbReference type="PANTHER" id="PTHR12289:SF41">
    <property type="entry name" value="FAILED AXON CONNECTIONS-RELATED"/>
    <property type="match status" value="1"/>
</dbReference>
<reference evidence="4 5" key="2">
    <citation type="submission" date="2019-01" db="EMBL/GenBank/DDBJ databases">
        <title>The decoding of complex shrimp genome reveals the adaptation for benthos swimmer, frequently molting mechanism and breeding impact on genome.</title>
        <authorList>
            <person name="Sun Y."/>
            <person name="Gao Y."/>
            <person name="Yu Y."/>
        </authorList>
    </citation>
    <scope>NUCLEOTIDE SEQUENCE [LARGE SCALE GENOMIC DNA]</scope>
    <source>
        <tissue evidence="4">Muscle</tissue>
    </source>
</reference>
<evidence type="ECO:0000256" key="1">
    <source>
        <dbReference type="ARBA" id="ARBA00006475"/>
    </source>
</evidence>
<dbReference type="SFLD" id="SFLDG01180">
    <property type="entry name" value="SUF1"/>
    <property type="match status" value="1"/>
</dbReference>
<dbReference type="InterPro" id="IPR040079">
    <property type="entry name" value="Glutathione_S-Trfase"/>
</dbReference>
<dbReference type="AlphaFoldDB" id="A0A3R7SSP0"/>
<dbReference type="InterPro" id="IPR026928">
    <property type="entry name" value="FAX/IsoI-like"/>
</dbReference>
<dbReference type="SFLD" id="SFLDS00019">
    <property type="entry name" value="Glutathione_Transferase_(cytos"/>
    <property type="match status" value="1"/>
</dbReference>
<dbReference type="EMBL" id="QCYY01002040">
    <property type="protein sequence ID" value="ROT73296.1"/>
    <property type="molecule type" value="Genomic_DNA"/>
</dbReference>
<evidence type="ECO:0000313" key="5">
    <source>
        <dbReference type="Proteomes" id="UP000283509"/>
    </source>
</evidence>
<organism evidence="4 5">
    <name type="scientific">Penaeus vannamei</name>
    <name type="common">Whiteleg shrimp</name>
    <name type="synonym">Litopenaeus vannamei</name>
    <dbReference type="NCBI Taxonomy" id="6689"/>
    <lineage>
        <taxon>Eukaryota</taxon>
        <taxon>Metazoa</taxon>
        <taxon>Ecdysozoa</taxon>
        <taxon>Arthropoda</taxon>
        <taxon>Crustacea</taxon>
        <taxon>Multicrustacea</taxon>
        <taxon>Malacostraca</taxon>
        <taxon>Eumalacostraca</taxon>
        <taxon>Eucarida</taxon>
        <taxon>Decapoda</taxon>
        <taxon>Dendrobranchiata</taxon>
        <taxon>Penaeoidea</taxon>
        <taxon>Penaeidae</taxon>
        <taxon>Penaeus</taxon>
    </lineage>
</organism>
<dbReference type="Pfam" id="PF17172">
    <property type="entry name" value="GST_N_4"/>
    <property type="match status" value="1"/>
</dbReference>
<comment type="similarity">
    <text evidence="1">Belongs to the FAX family.</text>
</comment>
<dbReference type="InterPro" id="IPR036249">
    <property type="entry name" value="Thioredoxin-like_sf"/>
</dbReference>
<protein>
    <submittedName>
        <fullName evidence="4">GST-N-Metaxin-like protein</fullName>
    </submittedName>
</protein>
<dbReference type="SUPFAM" id="SSF47616">
    <property type="entry name" value="GST C-terminal domain-like"/>
    <property type="match status" value="1"/>
</dbReference>
<dbReference type="SFLD" id="SFLDG01200">
    <property type="entry name" value="SUF1.1"/>
    <property type="match status" value="1"/>
</dbReference>
<dbReference type="InterPro" id="IPR033468">
    <property type="entry name" value="Metaxin_GST"/>
</dbReference>